<feature type="region of interest" description="Disordered" evidence="5">
    <location>
        <begin position="274"/>
        <end position="335"/>
    </location>
</feature>
<evidence type="ECO:0000256" key="5">
    <source>
        <dbReference type="SAM" id="MobiDB-lite"/>
    </source>
</evidence>
<evidence type="ECO:0000256" key="3">
    <source>
        <dbReference type="ARBA" id="ARBA00022723"/>
    </source>
</evidence>
<evidence type="ECO:0000256" key="2">
    <source>
        <dbReference type="ARBA" id="ARBA00022617"/>
    </source>
</evidence>
<name>A0ABR1VDK8_9PEZI</name>
<evidence type="ECO:0000313" key="6">
    <source>
        <dbReference type="EMBL" id="KAK8069263.1"/>
    </source>
</evidence>
<dbReference type="InterPro" id="IPR036396">
    <property type="entry name" value="Cyt_P450_sf"/>
</dbReference>
<organism evidence="6 7">
    <name type="scientific">Apiospora phragmitis</name>
    <dbReference type="NCBI Taxonomy" id="2905665"/>
    <lineage>
        <taxon>Eukaryota</taxon>
        <taxon>Fungi</taxon>
        <taxon>Dikarya</taxon>
        <taxon>Ascomycota</taxon>
        <taxon>Pezizomycotina</taxon>
        <taxon>Sordariomycetes</taxon>
        <taxon>Xylariomycetidae</taxon>
        <taxon>Amphisphaeriales</taxon>
        <taxon>Apiosporaceae</taxon>
        <taxon>Apiospora</taxon>
    </lineage>
</organism>
<evidence type="ECO:0000256" key="1">
    <source>
        <dbReference type="ARBA" id="ARBA00010617"/>
    </source>
</evidence>
<evidence type="ECO:0000256" key="4">
    <source>
        <dbReference type="ARBA" id="ARBA00023004"/>
    </source>
</evidence>
<feature type="region of interest" description="Disordered" evidence="5">
    <location>
        <begin position="1"/>
        <end position="24"/>
    </location>
</feature>
<dbReference type="PANTHER" id="PTHR24304:SF2">
    <property type="entry name" value="24-HYDROXYCHOLESTEROL 7-ALPHA-HYDROXYLASE"/>
    <property type="match status" value="1"/>
</dbReference>
<dbReference type="EMBL" id="JAQQWL010000006">
    <property type="protein sequence ID" value="KAK8069263.1"/>
    <property type="molecule type" value="Genomic_DNA"/>
</dbReference>
<comment type="similarity">
    <text evidence="1">Belongs to the cytochrome P450 family.</text>
</comment>
<keyword evidence="7" id="KW-1185">Reference proteome</keyword>
<dbReference type="SUPFAM" id="SSF48264">
    <property type="entry name" value="Cytochrome P450"/>
    <property type="match status" value="1"/>
</dbReference>
<keyword evidence="3" id="KW-0479">Metal-binding</keyword>
<keyword evidence="4" id="KW-0408">Iron</keyword>
<comment type="caution">
    <text evidence="6">The sequence shown here is derived from an EMBL/GenBank/DDBJ whole genome shotgun (WGS) entry which is preliminary data.</text>
</comment>
<protein>
    <submittedName>
        <fullName evidence="6">Cytochrome p450 domain-containing protein</fullName>
    </submittedName>
</protein>
<evidence type="ECO:0000313" key="7">
    <source>
        <dbReference type="Proteomes" id="UP001480595"/>
    </source>
</evidence>
<gene>
    <name evidence="6" type="ORF">PG994_005879</name>
</gene>
<dbReference type="InterPro" id="IPR050529">
    <property type="entry name" value="CYP450_sterol_14alpha_dmase"/>
</dbReference>
<accession>A0ABR1VDK8</accession>
<sequence length="352" mass="39656">MVVYRADDSGPFPPPHAKSNALPHNRIDHITHHRVFRGLTGPGRQPSGLRFAQNLHRRLEELDITEEWSYKGDFSTFFWEVDIFKFDHMFPTFGPGLPRFMMPKSYSFRDGLETQFNTWYEHDRKNYDASQTFADGDGDPWWESTMMRLRQDAILGAENQDDESLARVDLGSAWAIIGNVVSTSMFSAFHVFKDKNLLARVQQEIGEFASADGSLKDTDPHKLGKDATVLLSVYAETLRKYIKVYYSVYSAPHEDVDLGRWVLPRGALAISQLGPLPPRRDLLEPPGTGGTRSTRSGPSASSSTPRTRTAGRSAGRAATSRRRRRSWPVASRSSLRKDAMAPGFLMEFVADP</sequence>
<reference evidence="6 7" key="1">
    <citation type="submission" date="2023-01" db="EMBL/GenBank/DDBJ databases">
        <title>Analysis of 21 Apiospora genomes using comparative genomics revels a genus with tremendous synthesis potential of carbohydrate active enzymes and secondary metabolites.</title>
        <authorList>
            <person name="Sorensen T."/>
        </authorList>
    </citation>
    <scope>NUCLEOTIDE SEQUENCE [LARGE SCALE GENOMIC DNA]</scope>
    <source>
        <strain evidence="6 7">CBS 135458</strain>
    </source>
</reference>
<feature type="compositionally biased region" description="Low complexity" evidence="5">
    <location>
        <begin position="291"/>
        <end position="318"/>
    </location>
</feature>
<dbReference type="GeneID" id="92090351"/>
<dbReference type="Gene3D" id="1.10.630.10">
    <property type="entry name" value="Cytochrome P450"/>
    <property type="match status" value="1"/>
</dbReference>
<keyword evidence="2" id="KW-0349">Heme</keyword>
<dbReference type="Proteomes" id="UP001480595">
    <property type="component" value="Unassembled WGS sequence"/>
</dbReference>
<dbReference type="RefSeq" id="XP_066716557.1">
    <property type="nucleotide sequence ID" value="XM_066857288.1"/>
</dbReference>
<dbReference type="PANTHER" id="PTHR24304">
    <property type="entry name" value="CYTOCHROME P450 FAMILY 7"/>
    <property type="match status" value="1"/>
</dbReference>
<proteinExistence type="inferred from homology"/>